<accession>A0A2I0HFM8</accession>
<sequence>ASGFENNSAGATGSGPAGPTKHCAAAQTIHTLSGPALPHIPATPRRQ</sequence>
<dbReference type="Proteomes" id="UP000233551">
    <property type="component" value="Unassembled WGS sequence"/>
</dbReference>
<organism evidence="2 3">
    <name type="scientific">Punica granatum</name>
    <name type="common">Pomegranate</name>
    <dbReference type="NCBI Taxonomy" id="22663"/>
    <lineage>
        <taxon>Eukaryota</taxon>
        <taxon>Viridiplantae</taxon>
        <taxon>Streptophyta</taxon>
        <taxon>Embryophyta</taxon>
        <taxon>Tracheophyta</taxon>
        <taxon>Spermatophyta</taxon>
        <taxon>Magnoliopsida</taxon>
        <taxon>eudicotyledons</taxon>
        <taxon>Gunneridae</taxon>
        <taxon>Pentapetalae</taxon>
        <taxon>rosids</taxon>
        <taxon>malvids</taxon>
        <taxon>Myrtales</taxon>
        <taxon>Lythraceae</taxon>
        <taxon>Punica</taxon>
    </lineage>
</organism>
<feature type="region of interest" description="Disordered" evidence="1">
    <location>
        <begin position="1"/>
        <end position="47"/>
    </location>
</feature>
<comment type="caution">
    <text evidence="2">The sequence shown here is derived from an EMBL/GenBank/DDBJ whole genome shotgun (WGS) entry which is preliminary data.</text>
</comment>
<evidence type="ECO:0000256" key="1">
    <source>
        <dbReference type="SAM" id="MobiDB-lite"/>
    </source>
</evidence>
<reference evidence="2 3" key="1">
    <citation type="submission" date="2017-11" db="EMBL/GenBank/DDBJ databases">
        <title>De-novo sequencing of pomegranate (Punica granatum L.) genome.</title>
        <authorList>
            <person name="Akparov Z."/>
            <person name="Amiraslanov A."/>
            <person name="Hajiyeva S."/>
            <person name="Abbasov M."/>
            <person name="Kaur K."/>
            <person name="Hamwieh A."/>
            <person name="Solovyev V."/>
            <person name="Salamov A."/>
            <person name="Braich B."/>
            <person name="Kosarev P."/>
            <person name="Mahmoud A."/>
            <person name="Hajiyev E."/>
            <person name="Babayeva S."/>
            <person name="Izzatullayeva V."/>
            <person name="Mammadov A."/>
            <person name="Mammadov A."/>
            <person name="Sharifova S."/>
            <person name="Ojaghi J."/>
            <person name="Eynullazada K."/>
            <person name="Bayramov B."/>
            <person name="Abdulazimova A."/>
            <person name="Shahmuradov I."/>
        </authorList>
    </citation>
    <scope>NUCLEOTIDE SEQUENCE [LARGE SCALE GENOMIC DNA]</scope>
    <source>
        <strain evidence="3">cv. AG2017</strain>
        <tissue evidence="2">Leaf</tissue>
    </source>
</reference>
<evidence type="ECO:0000313" key="2">
    <source>
        <dbReference type="EMBL" id="PKI26186.1"/>
    </source>
</evidence>
<proteinExistence type="predicted"/>
<dbReference type="AlphaFoldDB" id="A0A2I0HFM8"/>
<gene>
    <name evidence="2" type="ORF">CRG98_049125</name>
</gene>
<dbReference type="EMBL" id="PGOL01035591">
    <property type="protein sequence ID" value="PKI26186.1"/>
    <property type="molecule type" value="Genomic_DNA"/>
</dbReference>
<keyword evidence="3" id="KW-1185">Reference proteome</keyword>
<evidence type="ECO:0000313" key="3">
    <source>
        <dbReference type="Proteomes" id="UP000233551"/>
    </source>
</evidence>
<protein>
    <submittedName>
        <fullName evidence="2">Uncharacterized protein</fullName>
    </submittedName>
</protein>
<name>A0A2I0HFM8_PUNGR</name>
<feature type="compositionally biased region" description="Low complexity" evidence="1">
    <location>
        <begin position="1"/>
        <end position="11"/>
    </location>
</feature>
<feature type="non-terminal residue" evidence="2">
    <location>
        <position position="1"/>
    </location>
</feature>